<evidence type="ECO:0000256" key="3">
    <source>
        <dbReference type="ARBA" id="ARBA00022679"/>
    </source>
</evidence>
<dbReference type="GO" id="GO:0006302">
    <property type="term" value="P:double-strand break repair"/>
    <property type="evidence" value="ECO:0007669"/>
    <property type="project" value="TreeGrafter"/>
</dbReference>
<feature type="compositionally biased region" description="Polar residues" evidence="11">
    <location>
        <begin position="1082"/>
        <end position="1091"/>
    </location>
</feature>
<dbReference type="GO" id="GO:0003887">
    <property type="term" value="F:DNA-directed DNA polymerase activity"/>
    <property type="evidence" value="ECO:0007669"/>
    <property type="project" value="UniProtKB-KW"/>
</dbReference>
<comment type="catalytic activity">
    <reaction evidence="10">
        <text>DNA(n) + a 2'-deoxyribonucleoside 5'-triphosphate = DNA(n+1) + diphosphate</text>
        <dbReference type="Rhea" id="RHEA:22508"/>
        <dbReference type="Rhea" id="RHEA-COMP:17339"/>
        <dbReference type="Rhea" id="RHEA-COMP:17340"/>
        <dbReference type="ChEBI" id="CHEBI:33019"/>
        <dbReference type="ChEBI" id="CHEBI:61560"/>
        <dbReference type="ChEBI" id="CHEBI:173112"/>
        <dbReference type="EC" id="2.7.7.7"/>
    </reaction>
</comment>
<evidence type="ECO:0000313" key="14">
    <source>
        <dbReference type="Proteomes" id="UP001356427"/>
    </source>
</evidence>
<dbReference type="InterPro" id="IPR040940">
    <property type="entry name" value="DNA_pol_P_Exo"/>
</dbReference>
<dbReference type="FunFam" id="1.10.150.20:FF:000002">
    <property type="entry name" value="DNA polymerase I"/>
    <property type="match status" value="1"/>
</dbReference>
<feature type="compositionally biased region" description="Basic and acidic residues" evidence="11">
    <location>
        <begin position="809"/>
        <end position="819"/>
    </location>
</feature>
<feature type="compositionally biased region" description="Polar residues" evidence="11">
    <location>
        <begin position="103"/>
        <end position="112"/>
    </location>
</feature>
<comment type="caution">
    <text evidence="13">The sequence shown here is derived from an EMBL/GenBank/DDBJ whole genome shotgun (WGS) entry which is preliminary data.</text>
</comment>
<keyword evidence="4" id="KW-0548">Nucleotidyltransferase</keyword>
<name>A0AAN8MBF0_9TELE</name>
<evidence type="ECO:0000256" key="7">
    <source>
        <dbReference type="ARBA" id="ARBA00022932"/>
    </source>
</evidence>
<reference evidence="13 14" key="1">
    <citation type="submission" date="2021-04" db="EMBL/GenBank/DDBJ databases">
        <authorList>
            <person name="De Guttry C."/>
            <person name="Zahm M."/>
            <person name="Klopp C."/>
            <person name="Cabau C."/>
            <person name="Louis A."/>
            <person name="Berthelot C."/>
            <person name="Parey E."/>
            <person name="Roest Crollius H."/>
            <person name="Montfort J."/>
            <person name="Robinson-Rechavi M."/>
            <person name="Bucao C."/>
            <person name="Bouchez O."/>
            <person name="Gislard M."/>
            <person name="Lluch J."/>
            <person name="Milhes M."/>
            <person name="Lampietro C."/>
            <person name="Lopez Roques C."/>
            <person name="Donnadieu C."/>
            <person name="Braasch I."/>
            <person name="Desvignes T."/>
            <person name="Postlethwait J."/>
            <person name="Bobe J."/>
            <person name="Wedekind C."/>
            <person name="Guiguen Y."/>
        </authorList>
    </citation>
    <scope>NUCLEOTIDE SEQUENCE [LARGE SCALE GENOMIC DNA]</scope>
    <source>
        <strain evidence="13">Cs_M1</strain>
        <tissue evidence="13">Blood</tissue>
    </source>
</reference>
<feature type="domain" description="DNA-directed DNA polymerase family A palm" evidence="12">
    <location>
        <begin position="1528"/>
        <end position="1732"/>
    </location>
</feature>
<keyword evidence="5" id="KW-0235">DNA replication</keyword>
<sequence length="1788" mass="195218">MEGYSCSSNRLYSGPLSASGQKILAALRAQSHNHYSDTARAQSYRQHERYDGRQRGYQSEASWSRGTQEERRGRETDRPWSRPQSYFQSSSSWDPSSQRDYSQTPALSQDSAPSSTPTESSPEETEPTFSPHFHLENQGPSRPLLPRTEQPRPHREKRAGACGPPFSRANVSIAPKNHIECLETQSEGWHLGSGDGEWQCPERSQEDTSIAPEDQKERLAKAKSIEVALAGGGDVDRQAPVPVAKWQFGSLLLPPPQRAYKTKEKADCDKKRLERGLLLPTSESEDFTIEDMDSGPTFELRMDDEIGASCALEKDGFGASHTVERDGFGASHGLETDGFGASHDLETDGFGASHGLETDGFGASHGLETDGFGASHGLETDGFGASHGLETDGFGASHTVERDGIGASYTVERDGIGASHTVERDGVGASYTVERDGVGASHTVERDGIGASHTVERDGVGASYTVERDGVGASHTVERDGVGASYTVERDGVGASHTVERDGVGASHTVERDGVGASYTVERDGIGASHTVERDGIGASYTVERDGVGASHTVERDCFGSHSLKRDGFGASHTVERDSIGASHTVERDGIGASYTVERDGFGASHTVERDGIGASHTVERDGIGASHTVERDGIGASYTVERDCFGSHSLKRDGFGASHALQRDGFGEKLLFNEGDVTEDLSHRDSTESQCAVGLVDQQGALHGDTAQSEREMVTEGGPRDNLSERDPIKRKRLFSDMTTDNQRGMGCGEMEERAERERKDDIKEGGMKKNIERKNSRSSTKPHQQRKVSPSLRQMRDGEGQGVTQMRDSHPEERRNMDGPLVIAAQRNSGGNTEPLAAGHSIPKPSQESGRVFRAPPLRGTHLGQTPLATNHHNNTQAGDGGSRERGLSVDPVLTNPSLAGHGRAAGLGSGLTSIHASGEEESSSPHPSHPLPSAQQPPLTPTFSLKRKHGAPLPKIALFRRLVKWEPPRSSQGKARTLQGGQEGCKPQTPTPKHPDLTPAFSLDPRAKTKTLHKTEGTKGVSLTPNPPHRPPANPVRPRQGVPMGERGLESTRDHSSSDTPQHRSSKTPKPPKPKQTRPGPNQGQLTPETEPEVGSGASDPQAQSNQSKACLTTAMISDPRVRDAGKLSPEERGKVLEEAGQASALVLTMVYQDGTTQMDSEQKLSPSVCGVLVMLKRDLDQTGPVPGPEEGVAPGDSLVYLRLEQKPAWAQSHQDHNLDLFNREMLLQIVSGSQLVVCYKAKDLLRTALQHYRSDLHWKQISSCRVQDPQVAAWLLDPADPSSCFTNLLTKHCRTPPRTPTPALGARKVSQVISSLSLLYRLNVELRSKLQSQGLWDLYSNMELTMIPVLAAMESHRIHVNKESLKTTSEMLGTKMKQLEHQAHQAAGQMFLVSSSTQLRTVLFEKLRLQERCENKKLPKTLNKQQQSTSEAVLVQLQDLHPLPKIILEYRQVHKIKSTFVDGILSCMMSKNFISSTWYQTSAVTGRISAKHPNFQALPRQPVQITKKQYVQGKEAEVVTVHPRAMFIPQDGCTFLAADFCQVELRLLAHLSSDPELLRIFNNPQADIFTMLASQWKGVSEGEVSSEDREHAKHIVYSVVYGAGKERLSGILGVSAEQASHFQDSFLHTYREVQTFIHTTIQQCHKRGYVVSIMGRRRTLPHIHSADWGVRMQAERQAVNFVVQGSAADLCKMAMIRIFSQVSSSSSLSARLIAQLHDELLYEVEDSQVEEFAVLVKNNMESLQQIDCLGVHLKVPLKVAVSSGKSWGSMSELHLPQTSLPPSS</sequence>
<dbReference type="InterPro" id="IPR001098">
    <property type="entry name" value="DNA-dir_DNA_pol_A_palm_dom"/>
</dbReference>
<keyword evidence="3" id="KW-0808">Transferase</keyword>
<dbReference type="PANTHER" id="PTHR10133">
    <property type="entry name" value="DNA POLYMERASE I"/>
    <property type="match status" value="1"/>
</dbReference>
<evidence type="ECO:0000256" key="2">
    <source>
        <dbReference type="ARBA" id="ARBA00012417"/>
    </source>
</evidence>
<dbReference type="EMBL" id="JAGTTL010000004">
    <property type="protein sequence ID" value="KAK6323307.1"/>
    <property type="molecule type" value="Genomic_DNA"/>
</dbReference>
<dbReference type="GO" id="GO:0003677">
    <property type="term" value="F:DNA binding"/>
    <property type="evidence" value="ECO:0007669"/>
    <property type="project" value="UniProtKB-KW"/>
</dbReference>
<feature type="compositionally biased region" description="Basic and acidic residues" evidence="11">
    <location>
        <begin position="67"/>
        <end position="80"/>
    </location>
</feature>
<evidence type="ECO:0000256" key="8">
    <source>
        <dbReference type="ARBA" id="ARBA00023125"/>
    </source>
</evidence>
<keyword evidence="9" id="KW-0234">DNA repair</keyword>
<comment type="similarity">
    <text evidence="1">Belongs to the DNA polymerase type-A family.</text>
</comment>
<gene>
    <name evidence="13" type="ORF">J4Q44_G00056460</name>
</gene>
<dbReference type="Gene3D" id="3.30.420.10">
    <property type="entry name" value="Ribonuclease H-like superfamily/Ribonuclease H"/>
    <property type="match status" value="1"/>
</dbReference>
<feature type="region of interest" description="Disordered" evidence="11">
    <location>
        <begin position="190"/>
        <end position="212"/>
    </location>
</feature>
<dbReference type="EC" id="2.7.7.7" evidence="2"/>
<feature type="compositionally biased region" description="Polar residues" evidence="11">
    <location>
        <begin position="865"/>
        <end position="880"/>
    </location>
</feature>
<dbReference type="InterPro" id="IPR002298">
    <property type="entry name" value="DNA_polymerase_A"/>
</dbReference>
<dbReference type="Gene3D" id="1.20.1060.10">
    <property type="entry name" value="Taq DNA Polymerase, Chain T, domain 4"/>
    <property type="match status" value="1"/>
</dbReference>
<evidence type="ECO:0000256" key="10">
    <source>
        <dbReference type="ARBA" id="ARBA00049244"/>
    </source>
</evidence>
<dbReference type="InterPro" id="IPR036397">
    <property type="entry name" value="RNaseH_sf"/>
</dbReference>
<feature type="compositionally biased region" description="Basic and acidic residues" evidence="11">
    <location>
        <begin position="709"/>
        <end position="729"/>
    </location>
</feature>
<dbReference type="SUPFAM" id="SSF56672">
    <property type="entry name" value="DNA/RNA polymerases"/>
    <property type="match status" value="1"/>
</dbReference>
<accession>A0AAN8MBF0</accession>
<feature type="compositionally biased region" description="Low complexity" evidence="11">
    <location>
        <begin position="81"/>
        <end position="102"/>
    </location>
</feature>
<dbReference type="Pfam" id="PF18049">
    <property type="entry name" value="DNA_pol_P_Exo"/>
    <property type="match status" value="1"/>
</dbReference>
<feature type="compositionally biased region" description="Basic residues" evidence="11">
    <location>
        <begin position="1067"/>
        <end position="1079"/>
    </location>
</feature>
<dbReference type="Gene3D" id="3.30.70.370">
    <property type="match status" value="1"/>
</dbReference>
<dbReference type="Gene3D" id="1.10.150.20">
    <property type="entry name" value="5' to 3' exonuclease, C-terminal subdomain"/>
    <property type="match status" value="1"/>
</dbReference>
<evidence type="ECO:0000256" key="11">
    <source>
        <dbReference type="SAM" id="MobiDB-lite"/>
    </source>
</evidence>
<evidence type="ECO:0000256" key="5">
    <source>
        <dbReference type="ARBA" id="ARBA00022705"/>
    </source>
</evidence>
<protein>
    <recommendedName>
        <fullName evidence="2">DNA-directed DNA polymerase</fullName>
        <ecNumber evidence="2">2.7.7.7</ecNumber>
    </recommendedName>
</protein>
<dbReference type="FunFam" id="1.20.1060.10:FF:000001">
    <property type="entry name" value="DNA polymerase I"/>
    <property type="match status" value="1"/>
</dbReference>
<dbReference type="CDD" id="cd08638">
    <property type="entry name" value="DNA_pol_A_theta"/>
    <property type="match status" value="1"/>
</dbReference>
<feature type="compositionally biased region" description="Pro residues" evidence="11">
    <location>
        <begin position="1028"/>
        <end position="1038"/>
    </location>
</feature>
<proteinExistence type="inferred from homology"/>
<evidence type="ECO:0000313" key="13">
    <source>
        <dbReference type="EMBL" id="KAK6323307.1"/>
    </source>
</evidence>
<feature type="compositionally biased region" description="Basic and acidic residues" evidence="11">
    <location>
        <begin position="752"/>
        <end position="777"/>
    </location>
</feature>
<evidence type="ECO:0000259" key="12">
    <source>
        <dbReference type="SMART" id="SM00482"/>
    </source>
</evidence>
<evidence type="ECO:0000256" key="9">
    <source>
        <dbReference type="ARBA" id="ARBA00023204"/>
    </source>
</evidence>
<keyword evidence="8" id="KW-0238">DNA-binding</keyword>
<dbReference type="GO" id="GO:0006261">
    <property type="term" value="P:DNA-templated DNA replication"/>
    <property type="evidence" value="ECO:0007669"/>
    <property type="project" value="InterPro"/>
</dbReference>
<dbReference type="SMART" id="SM00482">
    <property type="entry name" value="POLAc"/>
    <property type="match status" value="1"/>
</dbReference>
<dbReference type="Pfam" id="PF00476">
    <property type="entry name" value="DNA_pol_A"/>
    <property type="match status" value="1"/>
</dbReference>
<dbReference type="Proteomes" id="UP001356427">
    <property type="component" value="Unassembled WGS sequence"/>
</dbReference>
<dbReference type="PANTHER" id="PTHR10133:SF27">
    <property type="entry name" value="DNA POLYMERASE NU"/>
    <property type="match status" value="1"/>
</dbReference>
<feature type="compositionally biased region" description="Polar residues" evidence="11">
    <location>
        <begin position="1102"/>
        <end position="1112"/>
    </location>
</feature>
<keyword evidence="14" id="KW-1185">Reference proteome</keyword>
<feature type="compositionally biased region" description="Basic and acidic residues" evidence="11">
    <location>
        <begin position="45"/>
        <end position="54"/>
    </location>
</feature>
<evidence type="ECO:0000256" key="1">
    <source>
        <dbReference type="ARBA" id="ARBA00007705"/>
    </source>
</evidence>
<feature type="region of interest" description="Disordered" evidence="11">
    <location>
        <begin position="702"/>
        <end position="1112"/>
    </location>
</feature>
<evidence type="ECO:0000256" key="6">
    <source>
        <dbReference type="ARBA" id="ARBA00022763"/>
    </source>
</evidence>
<feature type="compositionally biased region" description="Polar residues" evidence="11">
    <location>
        <begin position="779"/>
        <end position="794"/>
    </location>
</feature>
<organism evidence="13 14">
    <name type="scientific">Coregonus suidteri</name>
    <dbReference type="NCBI Taxonomy" id="861788"/>
    <lineage>
        <taxon>Eukaryota</taxon>
        <taxon>Metazoa</taxon>
        <taxon>Chordata</taxon>
        <taxon>Craniata</taxon>
        <taxon>Vertebrata</taxon>
        <taxon>Euteleostomi</taxon>
        <taxon>Actinopterygii</taxon>
        <taxon>Neopterygii</taxon>
        <taxon>Teleostei</taxon>
        <taxon>Protacanthopterygii</taxon>
        <taxon>Salmoniformes</taxon>
        <taxon>Salmonidae</taxon>
        <taxon>Coregoninae</taxon>
        <taxon>Coregonus</taxon>
    </lineage>
</organism>
<keyword evidence="7" id="KW-0239">DNA-directed DNA polymerase</keyword>
<feature type="compositionally biased region" description="Basic and acidic residues" evidence="11">
    <location>
        <begin position="1050"/>
        <end position="1060"/>
    </location>
</feature>
<dbReference type="PRINTS" id="PR00868">
    <property type="entry name" value="DNAPOLI"/>
</dbReference>
<evidence type="ECO:0000256" key="4">
    <source>
        <dbReference type="ARBA" id="ARBA00022695"/>
    </source>
</evidence>
<keyword evidence="6" id="KW-0227">DNA damage</keyword>
<dbReference type="InterPro" id="IPR043502">
    <property type="entry name" value="DNA/RNA_pol_sf"/>
</dbReference>
<feature type="region of interest" description="Disordered" evidence="11">
    <location>
        <begin position="32"/>
        <end position="170"/>
    </location>
</feature>